<reference evidence="2 3" key="1">
    <citation type="submission" date="2016-07" db="EMBL/GenBank/DDBJ databases">
        <title>Draft genome of the white-rot fungus Obba rivulosa 3A-2.</title>
        <authorList>
            <consortium name="DOE Joint Genome Institute"/>
            <person name="Miettinen O."/>
            <person name="Riley R."/>
            <person name="Acob R."/>
            <person name="Barry K."/>
            <person name="Cullen D."/>
            <person name="De Vries R."/>
            <person name="Hainaut M."/>
            <person name="Hatakka A."/>
            <person name="Henrissat B."/>
            <person name="Hilden K."/>
            <person name="Kuo R."/>
            <person name="Labutti K."/>
            <person name="Lipzen A."/>
            <person name="Makela M.R."/>
            <person name="Sandor L."/>
            <person name="Spatafora J.W."/>
            <person name="Grigoriev I.V."/>
            <person name="Hibbett D.S."/>
        </authorList>
    </citation>
    <scope>NUCLEOTIDE SEQUENCE [LARGE SCALE GENOMIC DNA]</scope>
    <source>
        <strain evidence="2 3">3A-2</strain>
    </source>
</reference>
<proteinExistence type="predicted"/>
<evidence type="ECO:0000313" key="2">
    <source>
        <dbReference type="EMBL" id="OCH92847.1"/>
    </source>
</evidence>
<feature type="region of interest" description="Disordered" evidence="1">
    <location>
        <begin position="46"/>
        <end position="76"/>
    </location>
</feature>
<feature type="region of interest" description="Disordered" evidence="1">
    <location>
        <begin position="203"/>
        <end position="242"/>
    </location>
</feature>
<organism evidence="2 3">
    <name type="scientific">Obba rivulosa</name>
    <dbReference type="NCBI Taxonomy" id="1052685"/>
    <lineage>
        <taxon>Eukaryota</taxon>
        <taxon>Fungi</taxon>
        <taxon>Dikarya</taxon>
        <taxon>Basidiomycota</taxon>
        <taxon>Agaricomycotina</taxon>
        <taxon>Agaricomycetes</taxon>
        <taxon>Polyporales</taxon>
        <taxon>Gelatoporiaceae</taxon>
        <taxon>Obba</taxon>
    </lineage>
</organism>
<protein>
    <submittedName>
        <fullName evidence="2">Uncharacterized protein</fullName>
    </submittedName>
</protein>
<name>A0A8E2DMI9_9APHY</name>
<evidence type="ECO:0000313" key="3">
    <source>
        <dbReference type="Proteomes" id="UP000250043"/>
    </source>
</evidence>
<dbReference type="EMBL" id="KV722363">
    <property type="protein sequence ID" value="OCH92847.1"/>
    <property type="molecule type" value="Genomic_DNA"/>
</dbReference>
<feature type="compositionally biased region" description="Low complexity" evidence="1">
    <location>
        <begin position="61"/>
        <end position="76"/>
    </location>
</feature>
<dbReference type="Proteomes" id="UP000250043">
    <property type="component" value="Unassembled WGS sequence"/>
</dbReference>
<feature type="compositionally biased region" description="Acidic residues" evidence="1">
    <location>
        <begin position="301"/>
        <end position="319"/>
    </location>
</feature>
<keyword evidence="3" id="KW-1185">Reference proteome</keyword>
<gene>
    <name evidence="2" type="ORF">OBBRIDRAFT_833126</name>
</gene>
<dbReference type="OrthoDB" id="196165at2759"/>
<evidence type="ECO:0000256" key="1">
    <source>
        <dbReference type="SAM" id="MobiDB-lite"/>
    </source>
</evidence>
<sequence length="351" mass="38562">MPAVNLQLVTSSHFMHTDNSPALAIVAPQPTSALAERLVPSPAVSEPSPSFFDWQSESDCASPSPAYSQSAPEQPSSPLLTWSVAAAEARDGIHYTLERWPSQGSVCMSPLFNREPIAVEAGQRIRILADMNDYAIRVRILDTGNTGLIPSWNVEGALERLARLNMAFNEAVTCPAESDTLETNSGLRARLAHVHAQCIPFSARVQGSSDDESDDEMDDSDDAHTHSGPDSPPCASSLPAVYDAGSPMMGEGLTLAEAKKSVMFADSERKVIFRYPSQKLLERREDVRSEDDQWLRGWEEPVGEESEAEEETSDDESDEVVLEDEMAFRRARLLAGTVEEITLINIYDNYE</sequence>
<feature type="compositionally biased region" description="Acidic residues" evidence="1">
    <location>
        <begin position="209"/>
        <end position="221"/>
    </location>
</feature>
<dbReference type="AlphaFoldDB" id="A0A8E2DMI9"/>
<accession>A0A8E2DMI9</accession>
<feature type="region of interest" description="Disordered" evidence="1">
    <location>
        <begin position="297"/>
        <end position="319"/>
    </location>
</feature>